<evidence type="ECO:0000313" key="3">
    <source>
        <dbReference type="EnsemblFungi" id="PTTG_30596-t43_1-p1"/>
    </source>
</evidence>
<protein>
    <recommendedName>
        <fullName evidence="5">CCHC-type domain-containing protein</fullName>
    </recommendedName>
</protein>
<evidence type="ECO:0000256" key="1">
    <source>
        <dbReference type="SAM" id="MobiDB-lite"/>
    </source>
</evidence>
<evidence type="ECO:0000313" key="2">
    <source>
        <dbReference type="EMBL" id="OAV85345.1"/>
    </source>
</evidence>
<dbReference type="PANTHER" id="PTHR33246">
    <property type="entry name" value="CCHC-TYPE DOMAIN-CONTAINING PROTEIN"/>
    <property type="match status" value="1"/>
</dbReference>
<name>A0A180FY58_PUCT1</name>
<keyword evidence="4" id="KW-1185">Reference proteome</keyword>
<dbReference type="AlphaFoldDB" id="A0A180FY58"/>
<feature type="compositionally biased region" description="Basic and acidic residues" evidence="1">
    <location>
        <begin position="381"/>
        <end position="392"/>
    </location>
</feature>
<dbReference type="PANTHER" id="PTHR33246:SF51">
    <property type="entry name" value="MYB_SANT-LIKE DOMAIN-CONTAINING PROTEIN"/>
    <property type="match status" value="1"/>
</dbReference>
<gene>
    <name evidence="2" type="ORF">PTTG_30596</name>
</gene>
<dbReference type="VEuPathDB" id="FungiDB:PTTG_30596"/>
<organism evidence="2">
    <name type="scientific">Puccinia triticina (isolate 1-1 / race 1 (BBBD))</name>
    <name type="common">Brown leaf rust fungus</name>
    <dbReference type="NCBI Taxonomy" id="630390"/>
    <lineage>
        <taxon>Eukaryota</taxon>
        <taxon>Fungi</taxon>
        <taxon>Dikarya</taxon>
        <taxon>Basidiomycota</taxon>
        <taxon>Pucciniomycotina</taxon>
        <taxon>Pucciniomycetes</taxon>
        <taxon>Pucciniales</taxon>
        <taxon>Pucciniaceae</taxon>
        <taxon>Puccinia</taxon>
    </lineage>
</organism>
<evidence type="ECO:0008006" key="5">
    <source>
        <dbReference type="Google" id="ProtNLM"/>
    </source>
</evidence>
<evidence type="ECO:0000313" key="4">
    <source>
        <dbReference type="Proteomes" id="UP000005240"/>
    </source>
</evidence>
<proteinExistence type="predicted"/>
<dbReference type="Proteomes" id="UP000005240">
    <property type="component" value="Unassembled WGS sequence"/>
</dbReference>
<reference evidence="2" key="2">
    <citation type="submission" date="2016-05" db="EMBL/GenBank/DDBJ databases">
        <title>Comparative analysis highlights variable genome content of wheat rusts and divergence of the mating loci.</title>
        <authorList>
            <person name="Cuomo C.A."/>
            <person name="Bakkeren G."/>
            <person name="Szabo L."/>
            <person name="Khalil H."/>
            <person name="Joly D."/>
            <person name="Goldberg J."/>
            <person name="Young S."/>
            <person name="Zeng Q."/>
            <person name="Fellers J."/>
        </authorList>
    </citation>
    <scope>NUCLEOTIDE SEQUENCE [LARGE SCALE GENOMIC DNA]</scope>
    <source>
        <strain evidence="2">1-1 BBBD Race 1</strain>
    </source>
</reference>
<dbReference type="STRING" id="630390.A0A180FY58"/>
<feature type="region of interest" description="Disordered" evidence="1">
    <location>
        <begin position="366"/>
        <end position="411"/>
    </location>
</feature>
<dbReference type="EMBL" id="ADAS02004868">
    <property type="protein sequence ID" value="OAV85345.1"/>
    <property type="molecule type" value="Genomic_DNA"/>
</dbReference>
<reference evidence="2" key="1">
    <citation type="submission" date="2009-11" db="EMBL/GenBank/DDBJ databases">
        <authorList>
            <consortium name="The Broad Institute Genome Sequencing Platform"/>
            <person name="Ward D."/>
            <person name="Feldgarden M."/>
            <person name="Earl A."/>
            <person name="Young S.K."/>
            <person name="Zeng Q."/>
            <person name="Koehrsen M."/>
            <person name="Alvarado L."/>
            <person name="Berlin A."/>
            <person name="Bochicchio J."/>
            <person name="Borenstein D."/>
            <person name="Chapman S.B."/>
            <person name="Chen Z."/>
            <person name="Engels R."/>
            <person name="Freedman E."/>
            <person name="Gellesch M."/>
            <person name="Goldberg J."/>
            <person name="Griggs A."/>
            <person name="Gujja S."/>
            <person name="Heilman E."/>
            <person name="Heiman D."/>
            <person name="Hepburn T."/>
            <person name="Howarth C."/>
            <person name="Jen D."/>
            <person name="Larson L."/>
            <person name="Lewis B."/>
            <person name="Mehta T."/>
            <person name="Park D."/>
            <person name="Pearson M."/>
            <person name="Roberts A."/>
            <person name="Saif S."/>
            <person name="Shea T."/>
            <person name="Shenoy N."/>
            <person name="Sisk P."/>
            <person name="Stolte C."/>
            <person name="Sykes S."/>
            <person name="Thomson T."/>
            <person name="Walk T."/>
            <person name="White J."/>
            <person name="Yandava C."/>
            <person name="Izard J."/>
            <person name="Baranova O.V."/>
            <person name="Blanton J.M."/>
            <person name="Tanner A.C."/>
            <person name="Dewhirst F.E."/>
            <person name="Haas B."/>
            <person name="Nusbaum C."/>
            <person name="Birren B."/>
        </authorList>
    </citation>
    <scope>NUCLEOTIDE SEQUENCE [LARGE SCALE GENOMIC DNA]</scope>
    <source>
        <strain evidence="2">1-1 BBBD Race 1</strain>
    </source>
</reference>
<feature type="non-terminal residue" evidence="2">
    <location>
        <position position="411"/>
    </location>
</feature>
<reference evidence="3" key="4">
    <citation type="submission" date="2025-05" db="UniProtKB">
        <authorList>
            <consortium name="EnsemblFungi"/>
        </authorList>
    </citation>
    <scope>IDENTIFICATION</scope>
    <source>
        <strain evidence="3">isolate 1-1 / race 1 (BBBD)</strain>
    </source>
</reference>
<reference evidence="3 4" key="3">
    <citation type="journal article" date="2017" name="G3 (Bethesda)">
        <title>Comparative analysis highlights variable genome content of wheat rusts and divergence of the mating loci.</title>
        <authorList>
            <person name="Cuomo C.A."/>
            <person name="Bakkeren G."/>
            <person name="Khalil H.B."/>
            <person name="Panwar V."/>
            <person name="Joly D."/>
            <person name="Linning R."/>
            <person name="Sakthikumar S."/>
            <person name="Song X."/>
            <person name="Adiconis X."/>
            <person name="Fan L."/>
            <person name="Goldberg J.M."/>
            <person name="Levin J.Z."/>
            <person name="Young S."/>
            <person name="Zeng Q."/>
            <person name="Anikster Y."/>
            <person name="Bruce M."/>
            <person name="Wang M."/>
            <person name="Yin C."/>
            <person name="McCallum B."/>
            <person name="Szabo L.J."/>
            <person name="Hulbert S."/>
            <person name="Chen X."/>
            <person name="Fellers J.P."/>
        </authorList>
    </citation>
    <scope>NUCLEOTIDE SEQUENCE</scope>
    <source>
        <strain evidence="3">isolate 1-1 / race 1 (BBBD)</strain>
        <strain evidence="4">Isolate 1-1 / race 1 (BBBD)</strain>
    </source>
</reference>
<accession>A0A180FY58</accession>
<dbReference type="EnsemblFungi" id="PTTG_30596-t43_1">
    <property type="protein sequence ID" value="PTTG_30596-t43_1-p1"/>
    <property type="gene ID" value="PTTG_30596"/>
</dbReference>
<dbReference type="OrthoDB" id="5535068at2759"/>
<sequence>MAETNVVESVKIKPPHGKSLKFDGTNVERFLSQYQVAARLDKASGRDMVEQLFFFVDDSLLDVLETLDGYDPPDWPKLKASMLSYWEDINAAKFTTSDIKSLKDSWSARGGVSSVSDYQSFRKEWEPVQSYLVAKGHIESVEEIRNDYYQSFLAGVQERIRDQLFKDETMITTSDRRFKLPKFDVLKKTINEVMKRQTALIFEDPKASKPVASTTIKESNEVMRKMGTDRRAKDVPQADKPAPTMDDLTRMFEAFEQKLEQKLAAGPNRPNPTASGRPPMVCYYCHREGHGTARCFELQKDKEEKLVEQRGTNFFLPNGALIPWDSSRPIRHVVASFPTPRVNQAAVDPPADFKVGCGSLQPWYPPAVSSQSSAGAYEADPAGKKRHEEPKPYKAPSVPSSTLKRPIRRAP</sequence>